<comment type="caution">
    <text evidence="4">The sequence shown here is derived from an EMBL/GenBank/DDBJ whole genome shotgun (WGS) entry which is preliminary data.</text>
</comment>
<dbReference type="PANTHER" id="PTHR35377:SF8">
    <property type="entry name" value="ANTITOXIN VAPB22"/>
    <property type="match status" value="1"/>
</dbReference>
<sequence>MQTINVRNMRQKLASLLDEVEAGEEFIIMRHGKAVARLTSVVSEPVEFPDRTELRSSLPPAKESASEASRALRNEERY</sequence>
<protein>
    <recommendedName>
        <fullName evidence="2">Antitoxin</fullName>
    </recommendedName>
</protein>
<dbReference type="SUPFAM" id="SSF143120">
    <property type="entry name" value="YefM-like"/>
    <property type="match status" value="1"/>
</dbReference>
<evidence type="ECO:0000256" key="2">
    <source>
        <dbReference type="RuleBase" id="RU362080"/>
    </source>
</evidence>
<proteinExistence type="inferred from homology"/>
<evidence type="ECO:0000256" key="1">
    <source>
        <dbReference type="ARBA" id="ARBA00009981"/>
    </source>
</evidence>
<name>A0A2S5Z7H4_9GAMM</name>
<dbReference type="OrthoDB" id="9800503at2"/>
<evidence type="ECO:0000313" key="4">
    <source>
        <dbReference type="EMBL" id="PPI83336.1"/>
    </source>
</evidence>
<dbReference type="EMBL" id="PSSX01000015">
    <property type="protein sequence ID" value="PPI83336.1"/>
    <property type="molecule type" value="Genomic_DNA"/>
</dbReference>
<comment type="similarity">
    <text evidence="1 2">Belongs to the phD/YefM antitoxin family.</text>
</comment>
<keyword evidence="5" id="KW-1185">Reference proteome</keyword>
<dbReference type="Gene3D" id="3.40.1620.10">
    <property type="entry name" value="YefM-like domain"/>
    <property type="match status" value="1"/>
</dbReference>
<dbReference type="InterPro" id="IPR036165">
    <property type="entry name" value="YefM-like_sf"/>
</dbReference>
<accession>A0A2S5Z7H4</accession>
<dbReference type="RefSeq" id="WP_104322709.1">
    <property type="nucleotide sequence ID" value="NZ_PSSX01000015.1"/>
</dbReference>
<dbReference type="NCBIfam" id="TIGR01552">
    <property type="entry name" value="phd_fam"/>
    <property type="match status" value="1"/>
</dbReference>
<dbReference type="PANTHER" id="PTHR35377">
    <property type="entry name" value="ANTITOXIN VAPB49-RELATED-RELATED"/>
    <property type="match status" value="1"/>
</dbReference>
<organism evidence="4 5">
    <name type="scientific">Marinobacter maroccanus</name>
    <dbReference type="NCBI Taxonomy" id="2055143"/>
    <lineage>
        <taxon>Bacteria</taxon>
        <taxon>Pseudomonadati</taxon>
        <taxon>Pseudomonadota</taxon>
        <taxon>Gammaproteobacteria</taxon>
        <taxon>Pseudomonadales</taxon>
        <taxon>Marinobacteraceae</taxon>
        <taxon>Marinobacter</taxon>
    </lineage>
</organism>
<dbReference type="InterPro" id="IPR006442">
    <property type="entry name" value="Antitoxin_Phd/YefM"/>
</dbReference>
<reference evidence="4 5" key="1">
    <citation type="submission" date="2018-01" db="EMBL/GenBank/DDBJ databases">
        <title>Complete genome sequences of the type strains of Marinobacter flavimaris and Marinobacter maroccanus.</title>
        <authorList>
            <person name="Palau M."/>
            <person name="Boujida N."/>
            <person name="Manresa A."/>
            <person name="Minana-Galbis D."/>
        </authorList>
    </citation>
    <scope>NUCLEOTIDE SEQUENCE [LARGE SCALE GENOMIC DNA]</scope>
    <source>
        <strain evidence="4 5">N4</strain>
    </source>
</reference>
<dbReference type="AlphaFoldDB" id="A0A2S5Z7H4"/>
<gene>
    <name evidence="4" type="ORF">KEHDKFFH_15335</name>
</gene>
<feature type="region of interest" description="Disordered" evidence="3">
    <location>
        <begin position="50"/>
        <end position="78"/>
    </location>
</feature>
<dbReference type="Proteomes" id="UP000239917">
    <property type="component" value="Unassembled WGS sequence"/>
</dbReference>
<dbReference type="InterPro" id="IPR051416">
    <property type="entry name" value="phD-YefM_TA_antitoxins"/>
</dbReference>
<dbReference type="Pfam" id="PF02604">
    <property type="entry name" value="PhdYeFM_antitox"/>
    <property type="match status" value="1"/>
</dbReference>
<evidence type="ECO:0000313" key="5">
    <source>
        <dbReference type="Proteomes" id="UP000239917"/>
    </source>
</evidence>
<comment type="function">
    <text evidence="2">Antitoxin component of a type II toxin-antitoxin (TA) system.</text>
</comment>
<evidence type="ECO:0000256" key="3">
    <source>
        <dbReference type="SAM" id="MobiDB-lite"/>
    </source>
</evidence>